<dbReference type="SUPFAM" id="SSF82771">
    <property type="entry name" value="GIY-YIG endonuclease"/>
    <property type="match status" value="1"/>
</dbReference>
<dbReference type="InterPro" id="IPR050190">
    <property type="entry name" value="UPF0213_domain"/>
</dbReference>
<comment type="caution">
    <text evidence="4">The sequence shown here is derived from an EMBL/GenBank/DDBJ whole genome shotgun (WGS) entry which is preliminary data.</text>
</comment>
<gene>
    <name evidence="4" type="ORF">EZ313_02570</name>
</gene>
<dbReference type="AlphaFoldDB" id="A0A4Z0C2Z6"/>
<proteinExistence type="inferred from homology"/>
<reference evidence="4 5" key="1">
    <citation type="submission" date="2019-03" db="EMBL/GenBank/DDBJ databases">
        <title>Ramlibacter henchirensis DSM 14656, whole genome shotgun sequence.</title>
        <authorList>
            <person name="Zhang X."/>
            <person name="Feng G."/>
            <person name="Zhu H."/>
        </authorList>
    </citation>
    <scope>NUCLEOTIDE SEQUENCE [LARGE SCALE GENOMIC DNA]</scope>
    <source>
        <strain evidence="4 5">DSM 14656</strain>
    </source>
</reference>
<evidence type="ECO:0000313" key="5">
    <source>
        <dbReference type="Proteomes" id="UP000298180"/>
    </source>
</evidence>
<feature type="region of interest" description="Disordered" evidence="2">
    <location>
        <begin position="1"/>
        <end position="24"/>
    </location>
</feature>
<dbReference type="InterPro" id="IPR000305">
    <property type="entry name" value="GIY-YIG_endonuc"/>
</dbReference>
<accession>A0A4Z0C2Z6</accession>
<dbReference type="Gene3D" id="3.40.1440.10">
    <property type="entry name" value="GIY-YIG endonuclease"/>
    <property type="match status" value="1"/>
</dbReference>
<dbReference type="InterPro" id="IPR035901">
    <property type="entry name" value="GIY-YIG_endonuc_sf"/>
</dbReference>
<dbReference type="OrthoDB" id="9797095at2"/>
<keyword evidence="5" id="KW-1185">Reference proteome</keyword>
<dbReference type="CDD" id="cd10456">
    <property type="entry name" value="GIY-YIG_UPF0213"/>
    <property type="match status" value="1"/>
</dbReference>
<dbReference type="PANTHER" id="PTHR34477:SF1">
    <property type="entry name" value="UPF0213 PROTEIN YHBQ"/>
    <property type="match status" value="1"/>
</dbReference>
<evidence type="ECO:0000256" key="1">
    <source>
        <dbReference type="ARBA" id="ARBA00007435"/>
    </source>
</evidence>
<sequence length="129" mass="14361">MDAVAVGTSRNRAARHHRCGRSSPPQIRASVHNAFVHGKSSNRRSAPYWLYLLECEGGVYYAGIALDVEQRFLQHACGLGARFTRARPPMRVLAAREFPSKGDALRAELQLKALPRSRKLAFFEGAERA</sequence>
<feature type="domain" description="GIY-YIG" evidence="3">
    <location>
        <begin position="46"/>
        <end position="121"/>
    </location>
</feature>
<comment type="similarity">
    <text evidence="1">Belongs to the UPF0213 family.</text>
</comment>
<organism evidence="4 5">
    <name type="scientific">Ramlibacter henchirensis</name>
    <dbReference type="NCBI Taxonomy" id="204072"/>
    <lineage>
        <taxon>Bacteria</taxon>
        <taxon>Pseudomonadati</taxon>
        <taxon>Pseudomonadota</taxon>
        <taxon>Betaproteobacteria</taxon>
        <taxon>Burkholderiales</taxon>
        <taxon>Comamonadaceae</taxon>
        <taxon>Ramlibacter</taxon>
    </lineage>
</organism>
<dbReference type="Pfam" id="PF01541">
    <property type="entry name" value="GIY-YIG"/>
    <property type="match status" value="1"/>
</dbReference>
<dbReference type="EMBL" id="SMLM01000001">
    <property type="protein sequence ID" value="TFZ05571.1"/>
    <property type="molecule type" value="Genomic_DNA"/>
</dbReference>
<dbReference type="PROSITE" id="PS50164">
    <property type="entry name" value="GIY_YIG"/>
    <property type="match status" value="1"/>
</dbReference>
<evidence type="ECO:0000259" key="3">
    <source>
        <dbReference type="PROSITE" id="PS50164"/>
    </source>
</evidence>
<protein>
    <recommendedName>
        <fullName evidence="3">GIY-YIG domain-containing protein</fullName>
    </recommendedName>
</protein>
<dbReference type="Proteomes" id="UP000298180">
    <property type="component" value="Unassembled WGS sequence"/>
</dbReference>
<evidence type="ECO:0000256" key="2">
    <source>
        <dbReference type="SAM" id="MobiDB-lite"/>
    </source>
</evidence>
<evidence type="ECO:0000313" key="4">
    <source>
        <dbReference type="EMBL" id="TFZ05571.1"/>
    </source>
</evidence>
<dbReference type="PANTHER" id="PTHR34477">
    <property type="entry name" value="UPF0213 PROTEIN YHBQ"/>
    <property type="match status" value="1"/>
</dbReference>
<name>A0A4Z0C2Z6_9BURK</name>